<dbReference type="AlphaFoldDB" id="A0A811UXT9"/>
<evidence type="ECO:0000313" key="3">
    <source>
        <dbReference type="Proteomes" id="UP000606786"/>
    </source>
</evidence>
<protein>
    <submittedName>
        <fullName evidence="2">(Mediterranean fruit fly) hypothetical protein</fullName>
    </submittedName>
</protein>
<keyword evidence="1" id="KW-1133">Transmembrane helix</keyword>
<gene>
    <name evidence="2" type="ORF">CCAP1982_LOCUS10390</name>
</gene>
<organism evidence="2 3">
    <name type="scientific">Ceratitis capitata</name>
    <name type="common">Mediterranean fruit fly</name>
    <name type="synonym">Tephritis capitata</name>
    <dbReference type="NCBI Taxonomy" id="7213"/>
    <lineage>
        <taxon>Eukaryota</taxon>
        <taxon>Metazoa</taxon>
        <taxon>Ecdysozoa</taxon>
        <taxon>Arthropoda</taxon>
        <taxon>Hexapoda</taxon>
        <taxon>Insecta</taxon>
        <taxon>Pterygota</taxon>
        <taxon>Neoptera</taxon>
        <taxon>Endopterygota</taxon>
        <taxon>Diptera</taxon>
        <taxon>Brachycera</taxon>
        <taxon>Muscomorpha</taxon>
        <taxon>Tephritoidea</taxon>
        <taxon>Tephritidae</taxon>
        <taxon>Ceratitis</taxon>
        <taxon>Ceratitis</taxon>
    </lineage>
</organism>
<evidence type="ECO:0000313" key="2">
    <source>
        <dbReference type="EMBL" id="CAD7001903.1"/>
    </source>
</evidence>
<keyword evidence="1" id="KW-0472">Membrane</keyword>
<proteinExistence type="predicted"/>
<keyword evidence="1" id="KW-0812">Transmembrane</keyword>
<reference evidence="2" key="1">
    <citation type="submission" date="2020-11" db="EMBL/GenBank/DDBJ databases">
        <authorList>
            <person name="Whitehead M."/>
        </authorList>
    </citation>
    <scope>NUCLEOTIDE SEQUENCE</scope>
    <source>
        <strain evidence="2">EGII</strain>
    </source>
</reference>
<name>A0A811UXT9_CERCA</name>
<accession>A0A811UXT9</accession>
<sequence>MDEVAFRVLSIVKLEVRRLSDANDKLLRYNGFVDNVVVVNSKSLLSIFGSTLLKLLQIIVFSLVALSLVVHIGGKISTVSSDNKPSAVFPFNPKMLGSLQLDPPLAFVALSLLHRCIRDVKSLLHAGQERDAPFSLRRKSSCAQL</sequence>
<keyword evidence="3" id="KW-1185">Reference proteome</keyword>
<feature type="transmembrane region" description="Helical" evidence="1">
    <location>
        <begin position="55"/>
        <end position="74"/>
    </location>
</feature>
<evidence type="ECO:0000256" key="1">
    <source>
        <dbReference type="SAM" id="Phobius"/>
    </source>
</evidence>
<dbReference type="Proteomes" id="UP000606786">
    <property type="component" value="Unassembled WGS sequence"/>
</dbReference>
<comment type="caution">
    <text evidence="2">The sequence shown here is derived from an EMBL/GenBank/DDBJ whole genome shotgun (WGS) entry which is preliminary data.</text>
</comment>
<dbReference type="EMBL" id="CAJHJT010000023">
    <property type="protein sequence ID" value="CAD7001903.1"/>
    <property type="molecule type" value="Genomic_DNA"/>
</dbReference>